<dbReference type="ExpressionAtlas" id="A0A1B6QC29">
    <property type="expression patterns" value="baseline and differential"/>
</dbReference>
<dbReference type="OrthoDB" id="6513042at2759"/>
<feature type="domain" description="5'-3' DNA helicase ZGRF1-like N-terminal" evidence="2">
    <location>
        <begin position="156"/>
        <end position="234"/>
    </location>
</feature>
<feature type="compositionally biased region" description="Polar residues" evidence="1">
    <location>
        <begin position="443"/>
        <end position="459"/>
    </location>
</feature>
<proteinExistence type="predicted"/>
<gene>
    <name evidence="3" type="ORF">SORBI_3002G181200</name>
</gene>
<dbReference type="STRING" id="4558.A0A1B6QC29"/>
<dbReference type="Gramene" id="OQU89370">
    <property type="protein sequence ID" value="OQU89370"/>
    <property type="gene ID" value="SORBI_3002G181200"/>
</dbReference>
<dbReference type="InterPro" id="IPR018838">
    <property type="entry name" value="ZGRF1-like_N"/>
</dbReference>
<dbReference type="EMBL" id="CM000761">
    <property type="protein sequence ID" value="OQU89371.1"/>
    <property type="molecule type" value="Genomic_DNA"/>
</dbReference>
<feature type="region of interest" description="Disordered" evidence="1">
    <location>
        <begin position="76"/>
        <end position="147"/>
    </location>
</feature>
<dbReference type="Proteomes" id="UP000000768">
    <property type="component" value="Chromosome 2"/>
</dbReference>
<dbReference type="InParanoid" id="A0A1B6QC29"/>
<dbReference type="PANTHER" id="PTHR28535:SF1">
    <property type="entry name" value="PROTEIN ZGRF1"/>
    <property type="match status" value="1"/>
</dbReference>
<protein>
    <recommendedName>
        <fullName evidence="2">5'-3' DNA helicase ZGRF1-like N-terminal domain-containing protein</fullName>
    </recommendedName>
</protein>
<feature type="compositionally biased region" description="Low complexity" evidence="1">
    <location>
        <begin position="421"/>
        <end position="432"/>
    </location>
</feature>
<evidence type="ECO:0000313" key="3">
    <source>
        <dbReference type="EMBL" id="KXG35483.1"/>
    </source>
</evidence>
<dbReference type="OMA" id="IEVCEIR"/>
<evidence type="ECO:0000313" key="4">
    <source>
        <dbReference type="Proteomes" id="UP000000768"/>
    </source>
</evidence>
<keyword evidence="4" id="KW-1185">Reference proteome</keyword>
<dbReference type="EMBL" id="CM000761">
    <property type="protein sequence ID" value="KXG35485.1"/>
    <property type="molecule type" value="Genomic_DNA"/>
</dbReference>
<dbReference type="EMBL" id="CM000761">
    <property type="protein sequence ID" value="KXG35483.1"/>
    <property type="molecule type" value="Genomic_DNA"/>
</dbReference>
<name>A0A1B6QC29_SORBI</name>
<feature type="compositionally biased region" description="Low complexity" evidence="1">
    <location>
        <begin position="86"/>
        <end position="115"/>
    </location>
</feature>
<dbReference type="EMBL" id="CM000761">
    <property type="protein sequence ID" value="OQU89370.1"/>
    <property type="molecule type" value="Genomic_DNA"/>
</dbReference>
<reference evidence="3" key="2">
    <citation type="submission" date="2017-02" db="EMBL/GenBank/DDBJ databases">
        <title>WGS assembly of Sorghum bicolor.</title>
        <authorList>
            <person name="Paterson A."/>
            <person name="Mullet J."/>
            <person name="Bowers J."/>
            <person name="Bruggmann R."/>
            <person name="Dubchak I."/>
            <person name="Grimwood J."/>
            <person name="Gundlach H."/>
            <person name="Haberer G."/>
            <person name="Hellsten U."/>
            <person name="Mitros T."/>
            <person name="Poliakov A."/>
            <person name="Schmutz J."/>
            <person name="Spannagl M."/>
            <person name="Tang H."/>
            <person name="Wang X."/>
            <person name="Wicker T."/>
            <person name="Bharti A."/>
            <person name="Chapman J."/>
            <person name="Feltus F."/>
            <person name="Gowik U."/>
            <person name="Grigoriev I."/>
            <person name="Lyons E."/>
            <person name="Maher C."/>
            <person name="Martis M."/>
            <person name="Narechania A."/>
            <person name="Otillar R."/>
            <person name="Penning B."/>
            <person name="Salamov A."/>
            <person name="Wang Y."/>
            <person name="Zhang L."/>
            <person name="Carpita N."/>
            <person name="Freeling M."/>
            <person name="Gingle A."/>
            <person name="Hash C."/>
            <person name="Keller B."/>
            <person name="Klein P."/>
            <person name="Kresovich S."/>
            <person name="Mccann M."/>
            <person name="Ming R."/>
            <person name="Peterson D."/>
            <person name="Rahman M."/>
            <person name="Ware D."/>
            <person name="Westhoff P."/>
            <person name="Mayer K."/>
            <person name="Messing J."/>
            <person name="Sims D."/>
            <person name="Jenkins J."/>
            <person name="Shu S."/>
            <person name="Rokhsar D."/>
        </authorList>
    </citation>
    <scope>NUCLEOTIDE SEQUENCE</scope>
</reference>
<dbReference type="Gramene" id="KXG35485">
    <property type="protein sequence ID" value="KXG35485"/>
    <property type="gene ID" value="SORBI_3002G181200"/>
</dbReference>
<feature type="compositionally biased region" description="Basic and acidic residues" evidence="1">
    <location>
        <begin position="409"/>
        <end position="419"/>
    </location>
</feature>
<accession>A0A1B6QC29</accession>
<dbReference type="GO" id="GO:0035861">
    <property type="term" value="C:site of double-strand break"/>
    <property type="evidence" value="ECO:0000318"/>
    <property type="project" value="GO_Central"/>
</dbReference>
<sequence>MESEPPQRWAATYTKQVKQKRKAYQDGALLLYPSSGRLVLLDDAGDTLESRFLRSSEEISAGAALSFQAHLVDVGEPEDGPATYTSSSAPASAAAGSRNARRGGAARARPPSSGRVFPPRVPRTFVNPSKSHGCGDGGQGEAAGSGRADVAESKFQEWTALYTAQLTQRAKKYHDGLVRLVQIGPQAKQIVLLDEDAQVLCSRHLKSGESIESGKKCHFSNYLVDICEAKNQNKEHTSEESMVHTKPMNGKSTSNKMGMGALSKSQKFISPHKFHDLENTDSEVAASSGKQETDNAEAVSADQPGSLIEADSDFKEWNALYTTQLTQKAKKYHDGIIRLMQIGSHARQIVLLDEYGEELGSRYLKSVESVESGKRFQMPNYLIDVCEFRNQKNEPRHSSKEALSQTGLRNEENTSDKQSGKSKSPKFVSPFKCQDLRKRHWESTTSSNRPQIGPTSSNLDAPPNFNDPWSKSDCNVNRRANCSESAFGIMDDPLKFSHIQRATATNPCPAFGQLSSTRDLPQFHDLQAGCPRSFDRREVGKSTFGNMDHSVRTASQILSIMKPPAEVRISQSAPSGQAHSVASSVSRTAFDVNCRKNSVVDDSNRSFGGRETSGLSHFATQLRSSIQCCLNLETLPRKNSVRDHQWNESSGNNYSTYDDPNIRRPAAFEGLGLAMVDTLASNMPNAKGQKLDSSNQHSGSSSDNVLVMNIVTDTGFQDGGSGTADQPTTQNSSTDGTFDDPPSTSAYTLTCKDPKIQALIDDCPSFDLGF</sequence>
<reference evidence="3 4" key="1">
    <citation type="journal article" date="2009" name="Nature">
        <title>The Sorghum bicolor genome and the diversification of grasses.</title>
        <authorList>
            <person name="Paterson A.H."/>
            <person name="Bowers J.E."/>
            <person name="Bruggmann R."/>
            <person name="Dubchak I."/>
            <person name="Grimwood J."/>
            <person name="Gundlach H."/>
            <person name="Haberer G."/>
            <person name="Hellsten U."/>
            <person name="Mitros T."/>
            <person name="Poliakov A."/>
            <person name="Schmutz J."/>
            <person name="Spannagl M."/>
            <person name="Tang H."/>
            <person name="Wang X."/>
            <person name="Wicker T."/>
            <person name="Bharti A.K."/>
            <person name="Chapman J."/>
            <person name="Feltus F.A."/>
            <person name="Gowik U."/>
            <person name="Grigoriev I.V."/>
            <person name="Lyons E."/>
            <person name="Maher C.A."/>
            <person name="Martis M."/>
            <person name="Narechania A."/>
            <person name="Otillar R.P."/>
            <person name="Penning B.W."/>
            <person name="Salamov A.A."/>
            <person name="Wang Y."/>
            <person name="Zhang L."/>
            <person name="Carpita N.C."/>
            <person name="Freeling M."/>
            <person name="Gingle A.R."/>
            <person name="Hash C.T."/>
            <person name="Keller B."/>
            <person name="Klein P."/>
            <person name="Kresovich S."/>
            <person name="McCann M.C."/>
            <person name="Ming R."/>
            <person name="Peterson D.G."/>
            <person name="Mehboob-ur-Rahman"/>
            <person name="Ware D."/>
            <person name="Westhoff P."/>
            <person name="Mayer K.F."/>
            <person name="Messing J."/>
            <person name="Rokhsar D.S."/>
        </authorList>
    </citation>
    <scope>NUCLEOTIDE SEQUENCE [LARGE SCALE GENOMIC DNA]</scope>
    <source>
        <strain evidence="4">cv. BTx623</strain>
    </source>
</reference>
<feature type="compositionally biased region" description="Gly residues" evidence="1">
    <location>
        <begin position="134"/>
        <end position="143"/>
    </location>
</feature>
<feature type="region of interest" description="Disordered" evidence="1">
    <location>
        <begin position="393"/>
        <end position="472"/>
    </location>
</feature>
<dbReference type="GO" id="GO:0005634">
    <property type="term" value="C:nucleus"/>
    <property type="evidence" value="ECO:0000318"/>
    <property type="project" value="GO_Central"/>
</dbReference>
<dbReference type="Pfam" id="PF10382">
    <property type="entry name" value="ZGRF1-like_N"/>
    <property type="match status" value="3"/>
</dbReference>
<feature type="region of interest" description="Disordered" evidence="1">
    <location>
        <begin position="716"/>
        <end position="741"/>
    </location>
</feature>
<feature type="compositionally biased region" description="Polar residues" evidence="1">
    <location>
        <begin position="723"/>
        <end position="741"/>
    </location>
</feature>
<feature type="domain" description="5'-3' DNA helicase ZGRF1-like N-terminal" evidence="2">
    <location>
        <begin position="315"/>
        <end position="393"/>
    </location>
</feature>
<organism evidence="3 4">
    <name type="scientific">Sorghum bicolor</name>
    <name type="common">Sorghum</name>
    <name type="synonym">Sorghum vulgare</name>
    <dbReference type="NCBI Taxonomy" id="4558"/>
    <lineage>
        <taxon>Eukaryota</taxon>
        <taxon>Viridiplantae</taxon>
        <taxon>Streptophyta</taxon>
        <taxon>Embryophyta</taxon>
        <taxon>Tracheophyta</taxon>
        <taxon>Spermatophyta</taxon>
        <taxon>Magnoliopsida</taxon>
        <taxon>Liliopsida</taxon>
        <taxon>Poales</taxon>
        <taxon>Poaceae</taxon>
        <taxon>PACMAD clade</taxon>
        <taxon>Panicoideae</taxon>
        <taxon>Andropogonodae</taxon>
        <taxon>Andropogoneae</taxon>
        <taxon>Sorghinae</taxon>
        <taxon>Sorghum</taxon>
    </lineage>
</organism>
<dbReference type="InterPro" id="IPR052800">
    <property type="entry name" value="DNA_Repair_Helicase_ZGRF1"/>
</dbReference>
<dbReference type="Gramene" id="OQU89371">
    <property type="protein sequence ID" value="OQU89371"/>
    <property type="gene ID" value="SORBI_3002G181200"/>
</dbReference>
<dbReference type="eggNOG" id="KOG4585">
    <property type="taxonomic scope" value="Eukaryota"/>
</dbReference>
<evidence type="ECO:0000259" key="2">
    <source>
        <dbReference type="Pfam" id="PF10382"/>
    </source>
</evidence>
<dbReference type="Gramene" id="KXG35483">
    <property type="protein sequence ID" value="KXG35483"/>
    <property type="gene ID" value="SORBI_3002G181200"/>
</dbReference>
<evidence type="ECO:0000256" key="1">
    <source>
        <dbReference type="SAM" id="MobiDB-lite"/>
    </source>
</evidence>
<feature type="domain" description="5'-3' DNA helicase ZGRF1-like N-terminal" evidence="2">
    <location>
        <begin position="8"/>
        <end position="77"/>
    </location>
</feature>
<dbReference type="PANTHER" id="PTHR28535">
    <property type="entry name" value="ZINC FINGER GRF-TYPE CONTAINING 1"/>
    <property type="match status" value="1"/>
</dbReference>
<dbReference type="GO" id="GO:0006302">
    <property type="term" value="P:double-strand break repair"/>
    <property type="evidence" value="ECO:0000318"/>
    <property type="project" value="GO_Central"/>
</dbReference>
<reference evidence="4" key="3">
    <citation type="journal article" date="2018" name="Plant J.">
        <title>The Sorghum bicolor reference genome: improved assembly, gene annotations, a transcriptome atlas, and signatures of genome organization.</title>
        <authorList>
            <person name="McCormick R.F."/>
            <person name="Truong S.K."/>
            <person name="Sreedasyam A."/>
            <person name="Jenkins J."/>
            <person name="Shu S."/>
            <person name="Sims D."/>
            <person name="Kennedy M."/>
            <person name="Amirebrahimi M."/>
            <person name="Weers B.D."/>
            <person name="McKinley B."/>
            <person name="Mattison A."/>
            <person name="Morishige D.T."/>
            <person name="Grimwood J."/>
            <person name="Schmutz J."/>
            <person name="Mullet J.E."/>
        </authorList>
    </citation>
    <scope>NUCLEOTIDE SEQUENCE [LARGE SCALE GENOMIC DNA]</scope>
    <source>
        <strain evidence="4">cv. BTx623</strain>
    </source>
</reference>
<feature type="region of interest" description="Disordered" evidence="1">
    <location>
        <begin position="281"/>
        <end position="301"/>
    </location>
</feature>
<dbReference type="AlphaFoldDB" id="A0A1B6QC29"/>